<dbReference type="KEGG" id="npy:NPRO_00970"/>
<sequence>MNWKRSVIAILAVSALAAAATLAPAQGGGQGRGGFGGQRGFGGQFGGSDTSGLGLLNREDVQRDLNLTPDQKSKLQALQEKSREEIRAAMQDMMGGGGPPDRQEMQAMMEKYQAAQKKEVDKILTPEQSKRLFEIRVQLAGNRAITMPDVQKELGINDQQKAKIADLQAKQAEANQSLFQEMRDGGMDRDQLRERMQKNNEVLDAELGKVLTDGQRAKLKEMAGKPFKADPPVDR</sequence>
<organism evidence="3 4">
    <name type="scientific">Candidatus Nitrosymbiomonas proteolyticus</name>
    <dbReference type="NCBI Taxonomy" id="2608984"/>
    <lineage>
        <taxon>Bacteria</taxon>
        <taxon>Bacillati</taxon>
        <taxon>Armatimonadota</taxon>
        <taxon>Armatimonadota incertae sedis</taxon>
        <taxon>Candidatus Nitrosymbiomonas</taxon>
    </lineage>
</organism>
<gene>
    <name evidence="3" type="ORF">NPRO_00970</name>
</gene>
<reference evidence="3" key="1">
    <citation type="journal article" name="DNA Res.">
        <title>The physiological potential of anammox bacteria as revealed by their core genome structure.</title>
        <authorList>
            <person name="Okubo T."/>
            <person name="Toyoda A."/>
            <person name="Fukuhara K."/>
            <person name="Uchiyama I."/>
            <person name="Harigaya Y."/>
            <person name="Kuroiwa M."/>
            <person name="Suzuki T."/>
            <person name="Murakami Y."/>
            <person name="Suwa Y."/>
            <person name="Takami H."/>
        </authorList>
    </citation>
    <scope>NUCLEOTIDE SEQUENCE</scope>
    <source>
        <strain evidence="3">317325-2</strain>
    </source>
</reference>
<evidence type="ECO:0000256" key="2">
    <source>
        <dbReference type="SAM" id="SignalP"/>
    </source>
</evidence>
<dbReference type="AlphaFoldDB" id="A0A809RS28"/>
<feature type="region of interest" description="Disordered" evidence="1">
    <location>
        <begin position="25"/>
        <end position="54"/>
    </location>
</feature>
<feature type="compositionally biased region" description="Gly residues" evidence="1">
    <location>
        <begin position="26"/>
        <end position="46"/>
    </location>
</feature>
<proteinExistence type="predicted"/>
<dbReference type="GO" id="GO:0042597">
    <property type="term" value="C:periplasmic space"/>
    <property type="evidence" value="ECO:0007669"/>
    <property type="project" value="InterPro"/>
</dbReference>
<dbReference type="InterPro" id="IPR012899">
    <property type="entry name" value="LTXXQ"/>
</dbReference>
<evidence type="ECO:0000313" key="4">
    <source>
        <dbReference type="Proteomes" id="UP000662873"/>
    </source>
</evidence>
<accession>A0A809RS28</accession>
<protein>
    <recommendedName>
        <fullName evidence="5">P pilus assembly/Cpx signaling pathway, periplasmic inhibitor/zinc-resistance associated protein</fullName>
    </recommendedName>
</protein>
<dbReference type="Proteomes" id="UP000662873">
    <property type="component" value="Chromosome"/>
</dbReference>
<evidence type="ECO:0000313" key="3">
    <source>
        <dbReference type="EMBL" id="BBO22502.1"/>
    </source>
</evidence>
<feature type="signal peptide" evidence="2">
    <location>
        <begin position="1"/>
        <end position="25"/>
    </location>
</feature>
<dbReference type="EMBL" id="AP021858">
    <property type="protein sequence ID" value="BBO22502.1"/>
    <property type="molecule type" value="Genomic_DNA"/>
</dbReference>
<dbReference type="Pfam" id="PF07813">
    <property type="entry name" value="LTXXQ"/>
    <property type="match status" value="1"/>
</dbReference>
<keyword evidence="2" id="KW-0732">Signal</keyword>
<feature type="chain" id="PRO_5035276687" description="P pilus assembly/Cpx signaling pathway, periplasmic inhibitor/zinc-resistance associated protein" evidence="2">
    <location>
        <begin position="26"/>
        <end position="235"/>
    </location>
</feature>
<evidence type="ECO:0008006" key="5">
    <source>
        <dbReference type="Google" id="ProtNLM"/>
    </source>
</evidence>
<evidence type="ECO:0000256" key="1">
    <source>
        <dbReference type="SAM" id="MobiDB-lite"/>
    </source>
</evidence>
<name>A0A809RS28_9BACT</name>